<evidence type="ECO:0000313" key="3">
    <source>
        <dbReference type="Proteomes" id="UP000199114"/>
    </source>
</evidence>
<dbReference type="PANTHER" id="PTHR43682:SF1">
    <property type="entry name" value="LACTATE UTILIZATION PROTEIN C"/>
    <property type="match status" value="1"/>
</dbReference>
<accession>A0A1H9GAC6</accession>
<evidence type="ECO:0000259" key="1">
    <source>
        <dbReference type="Pfam" id="PF02589"/>
    </source>
</evidence>
<dbReference type="SUPFAM" id="SSF100950">
    <property type="entry name" value="NagB/RpiA/CoA transferase-like"/>
    <property type="match status" value="1"/>
</dbReference>
<keyword evidence="3" id="KW-1185">Reference proteome</keyword>
<dbReference type="OrthoDB" id="199019at2157"/>
<dbReference type="RefSeq" id="WP_090616663.1">
    <property type="nucleotide sequence ID" value="NZ_FOFD01000002.1"/>
</dbReference>
<sequence length="168" mass="17346">MTVDTVGRFERALEGLEVGLERVAAADASERIERIVELPAVGAPLPFDGVSLPDAVTTAPTTADLQAARTGVTPVGFAIAEYGTVAIESTADGAEPIALYPERHVAVVAESDVVPNLSAGFDRLADGFDAGRDSVVFATGRSATADMGDLVHGVHGPGDVHVILLEDR</sequence>
<dbReference type="InterPro" id="IPR037171">
    <property type="entry name" value="NagB/RpiA_transferase-like"/>
</dbReference>
<dbReference type="InterPro" id="IPR024185">
    <property type="entry name" value="FTHF_cligase-like_sf"/>
</dbReference>
<proteinExistence type="predicted"/>
<organism evidence="2 3">
    <name type="scientific">Natrinema salaciae</name>
    <dbReference type="NCBI Taxonomy" id="1186196"/>
    <lineage>
        <taxon>Archaea</taxon>
        <taxon>Methanobacteriati</taxon>
        <taxon>Methanobacteriota</taxon>
        <taxon>Stenosarchaea group</taxon>
        <taxon>Halobacteria</taxon>
        <taxon>Halobacteriales</taxon>
        <taxon>Natrialbaceae</taxon>
        <taxon>Natrinema</taxon>
    </lineage>
</organism>
<dbReference type="InterPro" id="IPR003741">
    <property type="entry name" value="LUD_dom"/>
</dbReference>
<dbReference type="STRING" id="1186196.SAMN04489841_1826"/>
<name>A0A1H9GAC6_9EURY</name>
<dbReference type="Pfam" id="PF02589">
    <property type="entry name" value="LUD_dom"/>
    <property type="match status" value="1"/>
</dbReference>
<dbReference type="EMBL" id="FOFD01000002">
    <property type="protein sequence ID" value="SEQ47071.1"/>
    <property type="molecule type" value="Genomic_DNA"/>
</dbReference>
<protein>
    <submittedName>
        <fullName evidence="2">L-lactate dehydrogenase complex protein LldG</fullName>
    </submittedName>
</protein>
<gene>
    <name evidence="2" type="ORF">SAMN04489841_1826</name>
</gene>
<reference evidence="3" key="1">
    <citation type="submission" date="2016-10" db="EMBL/GenBank/DDBJ databases">
        <authorList>
            <person name="Varghese N."/>
            <person name="Submissions S."/>
        </authorList>
    </citation>
    <scope>NUCLEOTIDE SEQUENCE [LARGE SCALE GENOMIC DNA]</scope>
    <source>
        <strain evidence="3">DSM 25055</strain>
    </source>
</reference>
<evidence type="ECO:0000313" key="2">
    <source>
        <dbReference type="EMBL" id="SEQ47071.1"/>
    </source>
</evidence>
<dbReference type="PANTHER" id="PTHR43682">
    <property type="entry name" value="LACTATE UTILIZATION PROTEIN C"/>
    <property type="match status" value="1"/>
</dbReference>
<dbReference type="Proteomes" id="UP000199114">
    <property type="component" value="Unassembled WGS sequence"/>
</dbReference>
<feature type="domain" description="LUD" evidence="1">
    <location>
        <begin position="64"/>
        <end position="165"/>
    </location>
</feature>
<dbReference type="Gene3D" id="3.40.50.10420">
    <property type="entry name" value="NagB/RpiA/CoA transferase-like"/>
    <property type="match status" value="1"/>
</dbReference>
<dbReference type="AlphaFoldDB" id="A0A1H9GAC6"/>